<gene>
    <name evidence="9" type="ORF">RHSIM_Rhsim04G0114200</name>
</gene>
<accession>A0A834H0E0</accession>
<dbReference type="Gene3D" id="1.10.8.430">
    <property type="entry name" value="Helical domain of apoptotic protease-activating factors"/>
    <property type="match status" value="1"/>
</dbReference>
<dbReference type="Pfam" id="PF23598">
    <property type="entry name" value="LRR_14"/>
    <property type="match status" value="1"/>
</dbReference>
<dbReference type="InterPro" id="IPR032675">
    <property type="entry name" value="LRR_dom_sf"/>
</dbReference>
<dbReference type="PANTHER" id="PTHR33463:SF203">
    <property type="entry name" value="AAA+ ATPASE DOMAIN-CONTAINING PROTEIN"/>
    <property type="match status" value="1"/>
</dbReference>
<dbReference type="PRINTS" id="PR00364">
    <property type="entry name" value="DISEASERSIST"/>
</dbReference>
<comment type="caution">
    <text evidence="9">The sequence shown here is derived from an EMBL/GenBank/DDBJ whole genome shotgun (WGS) entry which is preliminary data.</text>
</comment>
<organism evidence="9 10">
    <name type="scientific">Rhododendron simsii</name>
    <name type="common">Sims's rhododendron</name>
    <dbReference type="NCBI Taxonomy" id="118357"/>
    <lineage>
        <taxon>Eukaryota</taxon>
        <taxon>Viridiplantae</taxon>
        <taxon>Streptophyta</taxon>
        <taxon>Embryophyta</taxon>
        <taxon>Tracheophyta</taxon>
        <taxon>Spermatophyta</taxon>
        <taxon>Magnoliopsida</taxon>
        <taxon>eudicotyledons</taxon>
        <taxon>Gunneridae</taxon>
        <taxon>Pentapetalae</taxon>
        <taxon>asterids</taxon>
        <taxon>Ericales</taxon>
        <taxon>Ericaceae</taxon>
        <taxon>Ericoideae</taxon>
        <taxon>Rhodoreae</taxon>
        <taxon>Rhododendron</taxon>
    </lineage>
</organism>
<keyword evidence="3" id="KW-0677">Repeat</keyword>
<dbReference type="GO" id="GO:0006952">
    <property type="term" value="P:defense response"/>
    <property type="evidence" value="ECO:0007669"/>
    <property type="project" value="UniProtKB-KW"/>
</dbReference>
<dbReference type="SUPFAM" id="SSF52540">
    <property type="entry name" value="P-loop containing nucleoside triphosphate hydrolases"/>
    <property type="match status" value="1"/>
</dbReference>
<sequence>MALECVLAIGGKIAEYLIDPIGRQFGYLIYYNTYLESLKYQVSKLKGKRDAVQLSVDEANKNREIIGPDVNEWLARVFVACEEADRILNKPQPNKECLNGWCPNLKSRHSISRKAKKMAEEVAKLHGDGNFTRVSYPAPPPGMESRPIDGIKGFESRSSILKEIMKALSEDGIGNMIGICGMGGVGKTTLAKQVAKKAKEEKLFDDVVMATISQNLDARKIQVRILVILDDVWKKFELNDIGIPFGDDHKGCKILVTSRSEEACNDMGAQKNFRVQILHKVEAWNLFKEMAGIPEDDINFRSTKMAVANECGGLPIALVTVARALKGMANSSWDSALETLRKSIGKNVREVEDKVFKSLELSFNFLKSKEAQRCFLLCSLYSEDYDIPIEDLVRYGYGRGLFERIKSVGEARARVHDNVNHLKKCFLLMDGKSEVHVKMHDVVRDVAISIASREEHPFMDRCDEALIEWPEKHPFMVRCDEALIEWPEKERRGNYGVISMRCTGMEWGLPDNLEFSRLQLLRLESNDSRFLIESPGSSDQGMKKLKVVALSRMVIPSLPPSLRCLANLQTMSLSDCDLLHTDLSVIGGLMNLEILSFTGSKIEELPREIGNLTRLKLLDLLQCAKTRIPHGVLTSLSKLEELYLGESFTGWDVIEEGKDLLLTNACIAELASLPNLVALDIKVPKIECWVWPRDVVFLGKIRAFNISLGQSKDDEVFLGNKDDEVESRCFLPSTNQLVLQALDISGGVMEIRGLNILLKVTTKLHLLSMIGAGHGISDLDEDGFKHLSELTVEKCLDLECLINTSGEQLKKEAFCALETLYLSDLPQLKHLWKGPTQLGCLRNLTSVNVRECPKLGYYVFSLAIARNLVQLHELVVLYCSELEVIVSNSNGGGEHEIEAAGEDDDIVFPKLESLYLWSLPNFTGFCKGMNAIRMPQLKRLNLSGISKLNCLCPASRSNNDTTIQPLFNNKDELTSIEELYLNYVDDLREIWPGDLQSKLRAIDVYGCHKLSNILFPSNLIECMEKLERLDVKFCGSVEVAIFDLGELNIGGEGNGNIAIPIFPCLASLTLRFLPKLRHVWANYPPTISQGFQNLKSLYVSYCNSLRTLVSPFVARLLVNLKELSIRNCVTMEAIIDWEEEEVDGEIRTDHTIVFPKLTSLNLSNLQLLTSFCPQSCTFQGSFLKEVEIKGCPALKSLPSAVQRVIDKQG</sequence>
<name>A0A834H0E0_RHOSS</name>
<evidence type="ECO:0000256" key="5">
    <source>
        <dbReference type="ARBA" id="ARBA00022840"/>
    </source>
</evidence>
<dbReference type="AlphaFoldDB" id="A0A834H0E0"/>
<dbReference type="Proteomes" id="UP000626092">
    <property type="component" value="Unassembled WGS sequence"/>
</dbReference>
<proteinExistence type="inferred from homology"/>
<dbReference type="InterPro" id="IPR027417">
    <property type="entry name" value="P-loop_NTPase"/>
</dbReference>
<reference evidence="9" key="1">
    <citation type="submission" date="2019-11" db="EMBL/GenBank/DDBJ databases">
        <authorList>
            <person name="Liu Y."/>
            <person name="Hou J."/>
            <person name="Li T.-Q."/>
            <person name="Guan C.-H."/>
            <person name="Wu X."/>
            <person name="Wu H.-Z."/>
            <person name="Ling F."/>
            <person name="Zhang R."/>
            <person name="Shi X.-G."/>
            <person name="Ren J.-P."/>
            <person name="Chen E.-F."/>
            <person name="Sun J.-M."/>
        </authorList>
    </citation>
    <scope>NUCLEOTIDE SEQUENCE</scope>
    <source>
        <strain evidence="9">Adult_tree_wgs_1</strain>
        <tissue evidence="9">Leaves</tissue>
    </source>
</reference>
<evidence type="ECO:0000259" key="8">
    <source>
        <dbReference type="Pfam" id="PF23598"/>
    </source>
</evidence>
<dbReference type="InterPro" id="IPR057135">
    <property type="entry name" value="At4g27190-like_LRR"/>
</dbReference>
<evidence type="ECO:0008006" key="11">
    <source>
        <dbReference type="Google" id="ProtNLM"/>
    </source>
</evidence>
<dbReference type="InterPro" id="IPR055414">
    <property type="entry name" value="LRR_R13L4/SHOC2-like"/>
</dbReference>
<keyword evidence="2" id="KW-0433">Leucine-rich repeat</keyword>
<comment type="similarity">
    <text evidence="1">Belongs to the disease resistance NB-LRR family.</text>
</comment>
<dbReference type="SUPFAM" id="SSF52058">
    <property type="entry name" value="L domain-like"/>
    <property type="match status" value="1"/>
</dbReference>
<feature type="domain" description="Disease resistance protein At4g27190-like leucine-rich repeats" evidence="7">
    <location>
        <begin position="783"/>
        <end position="879"/>
    </location>
</feature>
<evidence type="ECO:0000256" key="3">
    <source>
        <dbReference type="ARBA" id="ARBA00022737"/>
    </source>
</evidence>
<keyword evidence="5" id="KW-0067">ATP-binding</keyword>
<evidence type="ECO:0000256" key="4">
    <source>
        <dbReference type="ARBA" id="ARBA00022821"/>
    </source>
</evidence>
<dbReference type="Pfam" id="PF23247">
    <property type="entry name" value="LRR_RPS2"/>
    <property type="match status" value="2"/>
</dbReference>
<dbReference type="GO" id="GO:0005524">
    <property type="term" value="F:ATP binding"/>
    <property type="evidence" value="ECO:0007669"/>
    <property type="project" value="UniProtKB-KW"/>
</dbReference>
<feature type="domain" description="Disease resistance R13L4/SHOC-2-like LRR" evidence="8">
    <location>
        <begin position="555"/>
        <end position="681"/>
    </location>
</feature>
<protein>
    <recommendedName>
        <fullName evidence="11">NB-ARC domain-containing protein</fullName>
    </recommendedName>
</protein>
<dbReference type="InterPro" id="IPR050905">
    <property type="entry name" value="Plant_NBS-LRR"/>
</dbReference>
<evidence type="ECO:0000259" key="7">
    <source>
        <dbReference type="Pfam" id="PF23247"/>
    </source>
</evidence>
<feature type="domain" description="Disease resistance protein At4g27190-like leucine-rich repeats" evidence="7">
    <location>
        <begin position="977"/>
        <end position="1128"/>
    </location>
</feature>
<dbReference type="EMBL" id="WJXA01000004">
    <property type="protein sequence ID" value="KAF7146001.1"/>
    <property type="molecule type" value="Genomic_DNA"/>
</dbReference>
<dbReference type="Pfam" id="PF00931">
    <property type="entry name" value="NB-ARC"/>
    <property type="match status" value="1"/>
</dbReference>
<dbReference type="Gene3D" id="3.80.10.10">
    <property type="entry name" value="Ribonuclease Inhibitor"/>
    <property type="match status" value="4"/>
</dbReference>
<keyword evidence="10" id="KW-1185">Reference proteome</keyword>
<dbReference type="InterPro" id="IPR036388">
    <property type="entry name" value="WH-like_DNA-bd_sf"/>
</dbReference>
<dbReference type="Gene3D" id="1.10.10.10">
    <property type="entry name" value="Winged helix-like DNA-binding domain superfamily/Winged helix DNA-binding domain"/>
    <property type="match status" value="1"/>
</dbReference>
<dbReference type="GO" id="GO:0043531">
    <property type="term" value="F:ADP binding"/>
    <property type="evidence" value="ECO:0007669"/>
    <property type="project" value="InterPro"/>
</dbReference>
<keyword evidence="5" id="KW-0547">Nucleotide-binding</keyword>
<dbReference type="OrthoDB" id="1579323at2759"/>
<dbReference type="InterPro" id="IPR002182">
    <property type="entry name" value="NB-ARC"/>
</dbReference>
<dbReference type="Gene3D" id="3.40.50.300">
    <property type="entry name" value="P-loop containing nucleotide triphosphate hydrolases"/>
    <property type="match status" value="2"/>
</dbReference>
<evidence type="ECO:0000313" key="10">
    <source>
        <dbReference type="Proteomes" id="UP000626092"/>
    </source>
</evidence>
<dbReference type="PANTHER" id="PTHR33463">
    <property type="entry name" value="NB-ARC DOMAIN-CONTAINING PROTEIN-RELATED"/>
    <property type="match status" value="1"/>
</dbReference>
<dbReference type="InterPro" id="IPR042197">
    <property type="entry name" value="Apaf_helical"/>
</dbReference>
<dbReference type="SUPFAM" id="SSF52047">
    <property type="entry name" value="RNI-like"/>
    <property type="match status" value="1"/>
</dbReference>
<evidence type="ECO:0000256" key="2">
    <source>
        <dbReference type="ARBA" id="ARBA00022614"/>
    </source>
</evidence>
<evidence type="ECO:0000259" key="6">
    <source>
        <dbReference type="Pfam" id="PF00931"/>
    </source>
</evidence>
<evidence type="ECO:0000256" key="1">
    <source>
        <dbReference type="ARBA" id="ARBA00008894"/>
    </source>
</evidence>
<keyword evidence="4" id="KW-0611">Plant defense</keyword>
<evidence type="ECO:0000313" key="9">
    <source>
        <dbReference type="EMBL" id="KAF7146001.1"/>
    </source>
</evidence>
<feature type="domain" description="NB-ARC" evidence="6">
    <location>
        <begin position="223"/>
        <end position="291"/>
    </location>
</feature>